<protein>
    <submittedName>
        <fullName evidence="3">Uncharacterized protein</fullName>
    </submittedName>
</protein>
<proteinExistence type="predicted"/>
<evidence type="ECO:0000313" key="4">
    <source>
        <dbReference type="Proteomes" id="UP001189429"/>
    </source>
</evidence>
<dbReference type="Proteomes" id="UP001189429">
    <property type="component" value="Unassembled WGS sequence"/>
</dbReference>
<dbReference type="EMBL" id="CAUYUJ010016627">
    <property type="protein sequence ID" value="CAK0867290.1"/>
    <property type="molecule type" value="Genomic_DNA"/>
</dbReference>
<sequence>MRWHANSHMSVIPQLAIGIVISTTSYFTLTVREKSARLPQELRKSVDRLEKSMGTQDSLVHQLDEETEKAAELAAKLSSARAREAALAGRLESAVTREKARRGSPPSPDFKSGLSLCRRNVQKWSKNSRGDLSATVPLRARQLSISSPRSNTKSLSSSGAGADTRAPGTLVQQLFEQHRIHSALHEMDAFNSAEYANELQQRYKA</sequence>
<evidence type="ECO:0000256" key="1">
    <source>
        <dbReference type="SAM" id="MobiDB-lite"/>
    </source>
</evidence>
<feature type="region of interest" description="Disordered" evidence="1">
    <location>
        <begin position="91"/>
        <end position="112"/>
    </location>
</feature>
<feature type="transmembrane region" description="Helical" evidence="2">
    <location>
        <begin position="12"/>
        <end position="31"/>
    </location>
</feature>
<feature type="compositionally biased region" description="Polar residues" evidence="1">
    <location>
        <begin position="143"/>
        <end position="159"/>
    </location>
</feature>
<feature type="region of interest" description="Disordered" evidence="1">
    <location>
        <begin position="142"/>
        <end position="166"/>
    </location>
</feature>
<comment type="caution">
    <text evidence="3">The sequence shown here is derived from an EMBL/GenBank/DDBJ whole genome shotgun (WGS) entry which is preliminary data.</text>
</comment>
<evidence type="ECO:0000313" key="3">
    <source>
        <dbReference type="EMBL" id="CAK0867290.1"/>
    </source>
</evidence>
<name>A0ABN9V3D3_9DINO</name>
<keyword evidence="2" id="KW-0472">Membrane</keyword>
<keyword evidence="4" id="KW-1185">Reference proteome</keyword>
<reference evidence="3" key="1">
    <citation type="submission" date="2023-10" db="EMBL/GenBank/DDBJ databases">
        <authorList>
            <person name="Chen Y."/>
            <person name="Shah S."/>
            <person name="Dougan E. K."/>
            <person name="Thang M."/>
            <person name="Chan C."/>
        </authorList>
    </citation>
    <scope>NUCLEOTIDE SEQUENCE [LARGE SCALE GENOMIC DNA]</scope>
</reference>
<organism evidence="3 4">
    <name type="scientific">Prorocentrum cordatum</name>
    <dbReference type="NCBI Taxonomy" id="2364126"/>
    <lineage>
        <taxon>Eukaryota</taxon>
        <taxon>Sar</taxon>
        <taxon>Alveolata</taxon>
        <taxon>Dinophyceae</taxon>
        <taxon>Prorocentrales</taxon>
        <taxon>Prorocentraceae</taxon>
        <taxon>Prorocentrum</taxon>
    </lineage>
</organism>
<keyword evidence="2" id="KW-0812">Transmembrane</keyword>
<keyword evidence="2" id="KW-1133">Transmembrane helix</keyword>
<accession>A0ABN9V3D3</accession>
<gene>
    <name evidence="3" type="ORF">PCOR1329_LOCUS54266</name>
</gene>
<evidence type="ECO:0000256" key="2">
    <source>
        <dbReference type="SAM" id="Phobius"/>
    </source>
</evidence>